<protein>
    <recommendedName>
        <fullName evidence="4">FLYWCH-type domain-containing protein</fullName>
    </recommendedName>
</protein>
<gene>
    <name evidence="2" type="ORF">T01_2816</name>
</gene>
<proteinExistence type="predicted"/>
<accession>A0A0V1APW3</accession>
<feature type="region of interest" description="Disordered" evidence="1">
    <location>
        <begin position="76"/>
        <end position="114"/>
    </location>
</feature>
<comment type="caution">
    <text evidence="2">The sequence shown here is derived from an EMBL/GenBank/DDBJ whole genome shotgun (WGS) entry which is preliminary data.</text>
</comment>
<organism evidence="2 3">
    <name type="scientific">Trichinella spiralis</name>
    <name type="common">Trichina worm</name>
    <dbReference type="NCBI Taxonomy" id="6334"/>
    <lineage>
        <taxon>Eukaryota</taxon>
        <taxon>Metazoa</taxon>
        <taxon>Ecdysozoa</taxon>
        <taxon>Nematoda</taxon>
        <taxon>Enoplea</taxon>
        <taxon>Dorylaimia</taxon>
        <taxon>Trichinellida</taxon>
        <taxon>Trichinellidae</taxon>
        <taxon>Trichinella</taxon>
    </lineage>
</organism>
<dbReference type="AlphaFoldDB" id="A0A0V1APW3"/>
<sequence length="114" mass="12707">LLEIFVMADIPELPFVTNRRSGTSLVYEGRAYKLRYTSKRVKNWGMHGHLLGSPLHAHRGRVWSAVVATIRERMMATRRRERGSEDESVKSNSDGRTGGDLEADRAAAPGGSLQ</sequence>
<evidence type="ECO:0000256" key="1">
    <source>
        <dbReference type="SAM" id="MobiDB-lite"/>
    </source>
</evidence>
<evidence type="ECO:0000313" key="3">
    <source>
        <dbReference type="Proteomes" id="UP000054776"/>
    </source>
</evidence>
<name>A0A0V1APW3_TRISP</name>
<dbReference type="InParanoid" id="A0A0V1APW3"/>
<evidence type="ECO:0000313" key="2">
    <source>
        <dbReference type="EMBL" id="KRY26332.1"/>
    </source>
</evidence>
<dbReference type="EMBL" id="JYDH01000473">
    <property type="protein sequence ID" value="KRY26332.1"/>
    <property type="molecule type" value="Genomic_DNA"/>
</dbReference>
<keyword evidence="3" id="KW-1185">Reference proteome</keyword>
<dbReference type="OrthoDB" id="7485060at2759"/>
<dbReference type="Proteomes" id="UP000054776">
    <property type="component" value="Unassembled WGS sequence"/>
</dbReference>
<evidence type="ECO:0008006" key="4">
    <source>
        <dbReference type="Google" id="ProtNLM"/>
    </source>
</evidence>
<feature type="non-terminal residue" evidence="2">
    <location>
        <position position="1"/>
    </location>
</feature>
<reference evidence="2 3" key="1">
    <citation type="submission" date="2015-01" db="EMBL/GenBank/DDBJ databases">
        <title>Evolution of Trichinella species and genotypes.</title>
        <authorList>
            <person name="Korhonen P.K."/>
            <person name="Edoardo P."/>
            <person name="Giuseppe L.R."/>
            <person name="Gasser R.B."/>
        </authorList>
    </citation>
    <scope>NUCLEOTIDE SEQUENCE [LARGE SCALE GENOMIC DNA]</scope>
    <source>
        <strain evidence="2">ISS3</strain>
    </source>
</reference>